<dbReference type="HOGENOM" id="CLU_111929_0_0_10"/>
<sequence length="214" mass="23954">MTWFKRSLQALVPVVMILIVMAVMNGSAKEEPAPNALALHIDEQAVENGDMIFRRGVGLVSDFVVSVDQASRFSHVGIICKQDGQTYVIHILPDEGRGDDDSVRMEPLSLFLSPANASGFAVCRLSGKHRAVAQRAASQALAFWKKQVCYDYDLDASNARRLYCSELVWQAYKMAGIDLTDGVLQRVTIPFYQGRYVLISRLLNSRWLETLQQQ</sequence>
<dbReference type="InterPro" id="IPR038765">
    <property type="entry name" value="Papain-like_cys_pep_sf"/>
</dbReference>
<dbReference type="Pfam" id="PF05708">
    <property type="entry name" value="Peptidase_C92"/>
    <property type="match status" value="1"/>
</dbReference>
<accession>B3QM73</accession>
<dbReference type="KEGG" id="cpc:Cpar_0606"/>
<dbReference type="Proteomes" id="UP000008811">
    <property type="component" value="Chromosome"/>
</dbReference>
<dbReference type="InterPro" id="IPR024453">
    <property type="entry name" value="Peptidase_C92"/>
</dbReference>
<proteinExistence type="predicted"/>
<keyword evidence="2" id="KW-1185">Reference proteome</keyword>
<protein>
    <recommendedName>
        <fullName evidence="3">YiiX family permuted papain-like enzyme</fullName>
    </recommendedName>
</protein>
<dbReference type="OrthoDB" id="1148539at2"/>
<dbReference type="AlphaFoldDB" id="B3QM73"/>
<evidence type="ECO:0008006" key="3">
    <source>
        <dbReference type="Google" id="ProtNLM"/>
    </source>
</evidence>
<dbReference type="eggNOG" id="COG3863">
    <property type="taxonomic scope" value="Bacteria"/>
</dbReference>
<reference evidence="1" key="1">
    <citation type="submission" date="2008-06" db="EMBL/GenBank/DDBJ databases">
        <title>Complete sequence of Chlorobaculum parvum NCIB 8327.</title>
        <authorList>
            <consortium name="US DOE Joint Genome Institute"/>
            <person name="Lucas S."/>
            <person name="Copeland A."/>
            <person name="Lapidus A."/>
            <person name="Glavina del Rio T."/>
            <person name="Dalin E."/>
            <person name="Tice H."/>
            <person name="Bruce D."/>
            <person name="Goodwin L."/>
            <person name="Pitluck S."/>
            <person name="Schmutz J."/>
            <person name="Larimer F."/>
            <person name="Land M."/>
            <person name="Hauser L."/>
            <person name="Kyrpides N."/>
            <person name="Mikhailova N."/>
            <person name="Zhao F."/>
            <person name="Li T."/>
            <person name="Liu Z."/>
            <person name="Overmann J."/>
            <person name="Bryant D.A."/>
            <person name="Richardson P."/>
        </authorList>
    </citation>
    <scope>NUCLEOTIDE SEQUENCE [LARGE SCALE GENOMIC DNA]</scope>
    <source>
        <strain evidence="1">NCIB 8327</strain>
    </source>
</reference>
<gene>
    <name evidence="1" type="ordered locus">Cpar_0606</name>
</gene>
<name>B3QM73_CHLP8</name>
<dbReference type="STRING" id="517417.Cpar_0606"/>
<dbReference type="Gene3D" id="3.90.1720.10">
    <property type="entry name" value="endopeptidase domain like (from Nostoc punctiforme)"/>
    <property type="match status" value="1"/>
</dbReference>
<dbReference type="RefSeq" id="WP_012501859.1">
    <property type="nucleotide sequence ID" value="NC_011027.1"/>
</dbReference>
<dbReference type="SUPFAM" id="SSF54001">
    <property type="entry name" value="Cysteine proteinases"/>
    <property type="match status" value="1"/>
</dbReference>
<evidence type="ECO:0000313" key="1">
    <source>
        <dbReference type="EMBL" id="ACF11026.1"/>
    </source>
</evidence>
<organism evidence="1 2">
    <name type="scientific">Chlorobaculum parvum (strain DSM 263 / NCIMB 8327)</name>
    <name type="common">Chlorobium vibrioforme subsp. thiosulfatophilum</name>
    <dbReference type="NCBI Taxonomy" id="517417"/>
    <lineage>
        <taxon>Bacteria</taxon>
        <taxon>Pseudomonadati</taxon>
        <taxon>Chlorobiota</taxon>
        <taxon>Chlorobiia</taxon>
        <taxon>Chlorobiales</taxon>
        <taxon>Chlorobiaceae</taxon>
        <taxon>Chlorobaculum</taxon>
    </lineage>
</organism>
<dbReference type="EMBL" id="CP001099">
    <property type="protein sequence ID" value="ACF11026.1"/>
    <property type="molecule type" value="Genomic_DNA"/>
</dbReference>
<evidence type="ECO:0000313" key="2">
    <source>
        <dbReference type="Proteomes" id="UP000008811"/>
    </source>
</evidence>